<dbReference type="SUPFAM" id="SSF56112">
    <property type="entry name" value="Protein kinase-like (PK-like)"/>
    <property type="match status" value="1"/>
</dbReference>
<dbReference type="EMBL" id="JACYXT010000002">
    <property type="protein sequence ID" value="MBD9722761.1"/>
    <property type="molecule type" value="Genomic_DNA"/>
</dbReference>
<keyword evidence="3" id="KW-0808">Transferase</keyword>
<evidence type="ECO:0000313" key="12">
    <source>
        <dbReference type="Proteomes" id="UP001282474"/>
    </source>
</evidence>
<dbReference type="AlphaFoldDB" id="A0A927KYK0"/>
<evidence type="ECO:0000259" key="8">
    <source>
        <dbReference type="PROSITE" id="PS50011"/>
    </source>
</evidence>
<dbReference type="EC" id="2.7.11.1" evidence="1"/>
<dbReference type="InterPro" id="IPR017441">
    <property type="entry name" value="Protein_kinase_ATP_BS"/>
</dbReference>
<evidence type="ECO:0000313" key="11">
    <source>
        <dbReference type="Proteomes" id="UP000661025"/>
    </source>
</evidence>
<proteinExistence type="predicted"/>
<dbReference type="CDD" id="cd14014">
    <property type="entry name" value="STKc_PknB_like"/>
    <property type="match status" value="1"/>
</dbReference>
<evidence type="ECO:0000256" key="5">
    <source>
        <dbReference type="ARBA" id="ARBA00022777"/>
    </source>
</evidence>
<feature type="binding site" evidence="7">
    <location>
        <position position="27"/>
    </location>
    <ligand>
        <name>ATP</name>
        <dbReference type="ChEBI" id="CHEBI:30616"/>
    </ligand>
</feature>
<feature type="domain" description="Protein kinase" evidence="8">
    <location>
        <begin position="1"/>
        <end position="257"/>
    </location>
</feature>
<dbReference type="Gene3D" id="3.30.200.20">
    <property type="entry name" value="Phosphorylase Kinase, domain 1"/>
    <property type="match status" value="1"/>
</dbReference>
<protein>
    <recommendedName>
        <fullName evidence="1">non-specific serine/threonine protein kinase</fullName>
        <ecNumber evidence="1">2.7.11.1</ecNumber>
    </recommendedName>
</protein>
<dbReference type="GO" id="GO:0004674">
    <property type="term" value="F:protein serine/threonine kinase activity"/>
    <property type="evidence" value="ECO:0007669"/>
    <property type="project" value="UniProtKB-KW"/>
</dbReference>
<dbReference type="Proteomes" id="UP000661025">
    <property type="component" value="Unassembled WGS sequence"/>
</dbReference>
<dbReference type="PROSITE" id="PS00107">
    <property type="entry name" value="PROTEIN_KINASE_ATP"/>
    <property type="match status" value="1"/>
</dbReference>
<comment type="caution">
    <text evidence="9">The sequence shown here is derived from an EMBL/GenBank/DDBJ whole genome shotgun (WGS) entry which is preliminary data.</text>
</comment>
<dbReference type="GO" id="GO:0005524">
    <property type="term" value="F:ATP binding"/>
    <property type="evidence" value="ECO:0007669"/>
    <property type="project" value="UniProtKB-UniRule"/>
</dbReference>
<evidence type="ECO:0000256" key="1">
    <source>
        <dbReference type="ARBA" id="ARBA00012513"/>
    </source>
</evidence>
<keyword evidence="4 7" id="KW-0547">Nucleotide-binding</keyword>
<dbReference type="EMBL" id="JARAWJ010000006">
    <property type="protein sequence ID" value="MDX3037738.1"/>
    <property type="molecule type" value="Genomic_DNA"/>
</dbReference>
<dbReference type="Proteomes" id="UP001282474">
    <property type="component" value="Unassembled WGS sequence"/>
</dbReference>
<accession>A0A927KYK0</accession>
<evidence type="ECO:0000256" key="7">
    <source>
        <dbReference type="PROSITE-ProRule" id="PRU10141"/>
    </source>
</evidence>
<evidence type="ECO:0000256" key="2">
    <source>
        <dbReference type="ARBA" id="ARBA00022527"/>
    </source>
</evidence>
<keyword evidence="12" id="KW-1185">Reference proteome</keyword>
<evidence type="ECO:0000256" key="4">
    <source>
        <dbReference type="ARBA" id="ARBA00022741"/>
    </source>
</evidence>
<gene>
    <name evidence="9" type="ORF">IHE70_05805</name>
    <name evidence="10" type="ORF">PV383_11225</name>
</gene>
<name>A0A927KYK0_9ACTN</name>
<organism evidence="9 11">
    <name type="scientific">Streptomyces caniscabiei</name>
    <dbReference type="NCBI Taxonomy" id="2746961"/>
    <lineage>
        <taxon>Bacteria</taxon>
        <taxon>Bacillati</taxon>
        <taxon>Actinomycetota</taxon>
        <taxon>Actinomycetes</taxon>
        <taxon>Kitasatosporales</taxon>
        <taxon>Streptomycetaceae</taxon>
        <taxon>Streptomyces</taxon>
    </lineage>
</organism>
<keyword evidence="2 9" id="KW-0723">Serine/threonine-protein kinase</keyword>
<dbReference type="PANTHER" id="PTHR43289">
    <property type="entry name" value="MITOGEN-ACTIVATED PROTEIN KINASE KINASE KINASE 20-RELATED"/>
    <property type="match status" value="1"/>
</dbReference>
<evidence type="ECO:0000256" key="6">
    <source>
        <dbReference type="ARBA" id="ARBA00022840"/>
    </source>
</evidence>
<reference evidence="9" key="1">
    <citation type="submission" date="2020-09" db="EMBL/GenBank/DDBJ databases">
        <title>Streptomyces canutascabiei sp. nov., which causes potato common scab and is distributed across the world.</title>
        <authorList>
            <person name="Nguyen H.P."/>
            <person name="Weisberg A.J."/>
            <person name="Chang J.H."/>
            <person name="Clarke C.R."/>
        </authorList>
    </citation>
    <scope>NUCLEOTIDE SEQUENCE</scope>
    <source>
        <strain evidence="9">ID-01-6.2a</strain>
    </source>
</reference>
<evidence type="ECO:0000256" key="3">
    <source>
        <dbReference type="ARBA" id="ARBA00022679"/>
    </source>
</evidence>
<reference evidence="10 12" key="2">
    <citation type="journal article" date="2023" name="Microb. Genom.">
        <title>Mesoterricola silvestris gen. nov., sp. nov., Mesoterricola sediminis sp. nov., Geothrix oryzae sp. nov., Geothrix edaphica sp. nov., Geothrix rubra sp. nov., and Geothrix limicola sp. nov., six novel members of Acidobacteriota isolated from soils.</title>
        <authorList>
            <person name="Weisberg A.J."/>
            <person name="Pearce E."/>
            <person name="Kramer C.G."/>
            <person name="Chang J.H."/>
            <person name="Clarke C.R."/>
        </authorList>
    </citation>
    <scope>NUCLEOTIDE SEQUENCE [LARGE SCALE GENOMIC DNA]</scope>
    <source>
        <strain evidence="10 12">NE20-4-1</strain>
    </source>
</reference>
<keyword evidence="5 9" id="KW-0418">Kinase</keyword>
<dbReference type="GeneID" id="79930822"/>
<evidence type="ECO:0000313" key="10">
    <source>
        <dbReference type="EMBL" id="MDX3037738.1"/>
    </source>
</evidence>
<keyword evidence="6 7" id="KW-0067">ATP-binding</keyword>
<dbReference type="PANTHER" id="PTHR43289:SF6">
    <property type="entry name" value="SERINE_THREONINE-PROTEIN KINASE NEKL-3"/>
    <property type="match status" value="1"/>
</dbReference>
<evidence type="ECO:0000313" key="9">
    <source>
        <dbReference type="EMBL" id="MBD9722761.1"/>
    </source>
</evidence>
<sequence>MEQIGRGGMGEVWKAHDLESRAFVAVKLLLAEVGDEEAVARFRREARIGARIRHPGVVPVYDAGQDAGQPFIVMELLEGSDLSSLLDRTPGGLPLHEAVHLALEISEILAAAHEEGVVHRDLKPENLFREADGRVRICDFGIARTADSTTGLTVTGQAFGTPAYMAPEQWSGAQVDARCDLYAFGCVLYTLLTGSPPFSGHPHFLMRQHLEVTAPPLRSRRADTPFELDRLVAALLQKDPARRPDSAREVSAVLSRIRNLPGGILPVAQALGGHPIEGPLVAGLLARVRTSTEIFTLAQAAYLATRVSPGLALELVEAAESRMWELESDPAAFMAALREVSLCWNTLAPRRVSSLVAAATERFGHIQWFARKVSELPRFDMNREMAAVRRRPPGKEADQAWAKLMICIGDTKLAMSWLGRISDPVAREQALIHIAENASDRDMDEAMRTLSMLSFQWAFIQGLAAISFRRGTHWSDPAGAGHFLECARKEEAAYLPESEPDQEDGRALMSSAIERADRWVRLHERDVHRRAPLDGTTARARGAAIPNPPVSHQVLLDLAYECFGRPLPGPFGTELIDAVSTRAPVPLELLDTITA</sequence>
<dbReference type="RefSeq" id="WP_060886467.1">
    <property type="nucleotide sequence ID" value="NZ_CP119182.1"/>
</dbReference>
<dbReference type="InterPro" id="IPR000719">
    <property type="entry name" value="Prot_kinase_dom"/>
</dbReference>
<dbReference type="SMART" id="SM00220">
    <property type="entry name" value="S_TKc"/>
    <property type="match status" value="1"/>
</dbReference>
<dbReference type="PROSITE" id="PS50011">
    <property type="entry name" value="PROTEIN_KINASE_DOM"/>
    <property type="match status" value="1"/>
</dbReference>
<dbReference type="InterPro" id="IPR011009">
    <property type="entry name" value="Kinase-like_dom_sf"/>
</dbReference>
<dbReference type="Pfam" id="PF00069">
    <property type="entry name" value="Pkinase"/>
    <property type="match status" value="1"/>
</dbReference>
<dbReference type="Gene3D" id="1.10.510.10">
    <property type="entry name" value="Transferase(Phosphotransferase) domain 1"/>
    <property type="match status" value="1"/>
</dbReference>